<protein>
    <submittedName>
        <fullName evidence="1">Uncharacterized protein</fullName>
    </submittedName>
</protein>
<organism evidence="1 2">
    <name type="scientific">Leptospira stimsonii</name>
    <dbReference type="NCBI Taxonomy" id="2202203"/>
    <lineage>
        <taxon>Bacteria</taxon>
        <taxon>Pseudomonadati</taxon>
        <taxon>Spirochaetota</taxon>
        <taxon>Spirochaetia</taxon>
        <taxon>Leptospirales</taxon>
        <taxon>Leptospiraceae</taxon>
        <taxon>Leptospira</taxon>
    </lineage>
</organism>
<reference evidence="2" key="1">
    <citation type="submission" date="2018-05" db="EMBL/GenBank/DDBJ databases">
        <title>Leptospira yasudae sp. nov. and Leptospira stimsonii sp. nov., two pathogenic species of the genus Leptospira isolated from environmental sources.</title>
        <authorList>
            <person name="Casanovas-Massana A."/>
            <person name="Hamond C."/>
            <person name="Santos L.A."/>
            <person name="Hacker K.P."/>
            <person name="Balassiano I."/>
            <person name="Medeiros M.A."/>
            <person name="Reis M.G."/>
            <person name="Ko A.I."/>
            <person name="Wunder E.A."/>
        </authorList>
    </citation>
    <scope>NUCLEOTIDE SEQUENCE [LARGE SCALE GENOMIC DNA]</scope>
    <source>
        <strain evidence="2">AMB6-RJ</strain>
    </source>
</reference>
<dbReference type="EMBL" id="QHCS01000002">
    <property type="protein sequence ID" value="RHX86500.1"/>
    <property type="molecule type" value="Genomic_DNA"/>
</dbReference>
<dbReference type="AlphaFoldDB" id="A0A8B3CQP6"/>
<name>A0A8B3CQP6_9LEPT</name>
<accession>A0A8B3CQP6</accession>
<evidence type="ECO:0000313" key="2">
    <source>
        <dbReference type="Proteomes" id="UP000266669"/>
    </source>
</evidence>
<dbReference type="Proteomes" id="UP000266669">
    <property type="component" value="Unassembled WGS sequence"/>
</dbReference>
<gene>
    <name evidence="1" type="ORF">DLM78_11875</name>
</gene>
<sequence length="87" mass="9879">MKPFPFPVCASEQEILLISSELNTETSFHEDHSLSFFVSVQISKTGTEPMGPYLHVGFVILIGKRVLIEDFILQMRTKDESKVTLLH</sequence>
<comment type="caution">
    <text evidence="1">The sequence shown here is derived from an EMBL/GenBank/DDBJ whole genome shotgun (WGS) entry which is preliminary data.</text>
</comment>
<proteinExistence type="predicted"/>
<evidence type="ECO:0000313" key="1">
    <source>
        <dbReference type="EMBL" id="RHX86500.1"/>
    </source>
</evidence>